<keyword evidence="6" id="KW-0999">Mitochondrion inner membrane</keyword>
<keyword evidence="8" id="KW-0496">Mitochondrion</keyword>
<evidence type="ECO:0000313" key="12">
    <source>
        <dbReference type="EMBL" id="CDS19485.1"/>
    </source>
</evidence>
<evidence type="ECO:0000256" key="6">
    <source>
        <dbReference type="ARBA" id="ARBA00022792"/>
    </source>
</evidence>
<evidence type="ECO:0000256" key="10">
    <source>
        <dbReference type="PROSITE-ProRule" id="PRU00282"/>
    </source>
</evidence>
<evidence type="ECO:0000256" key="11">
    <source>
        <dbReference type="RuleBase" id="RU000488"/>
    </source>
</evidence>
<sequence length="445" mass="49350">MPNLTFNQPLCCWSVFFGVWFSKWKSHRLVFVILLERCLTGGAMLDESTAHILGGGIGGTIGAVCTSPLELIKVRFQSSQGSAFTGSSVTLTPPHPFPPSSVASFAQIASTQPSPTPILMRVKCKVTQLSQVSRVWAKSIYSTPNLHIGLLLRSKIIRCMLEVGQTEGYRALFKGLVPTLIGVLPSRGIYFCAYHEGQNFFQRFFPNGHSAVFMLAAGCGSITASTLTNPIWYVKTRLQLDSRPHSPLLTAVSVIRSTWREYGIRGFYRGISASYVGSIETALNFVLYENIKGALLSWVRRTRLTETVRSDYDDNPVEEVGQADRLQFRGTQGGTKLNANSDMLLCMGASAFSKVIAITAAYPHEVARTRMRERGNKYRTFVGTLLTVLREEGWRGLYRGLGTHYIRQVPNSCIMIGTYEWVVYLLYSCNLVSSKTSGDGIICDR</sequence>
<keyword evidence="7" id="KW-1133">Transmembrane helix</keyword>
<evidence type="ECO:0000313" key="13">
    <source>
        <dbReference type="Proteomes" id="UP000492820"/>
    </source>
</evidence>
<evidence type="ECO:0000256" key="3">
    <source>
        <dbReference type="ARBA" id="ARBA00022448"/>
    </source>
</evidence>
<keyword evidence="3 11" id="KW-0813">Transport</keyword>
<dbReference type="OrthoDB" id="269120at2759"/>
<dbReference type="AlphaFoldDB" id="A0A068WI88"/>
<reference evidence="12 13" key="1">
    <citation type="journal article" date="2013" name="Nature">
        <title>The genomes of four tapeworm species reveal adaptations to parasitism.</title>
        <authorList>
            <person name="Tsai I.J."/>
            <person name="Zarowiecki M."/>
            <person name="Holroyd N."/>
            <person name="Garciarrubio A."/>
            <person name="Sanchez-Flores A."/>
            <person name="Brooks K.L."/>
            <person name="Tracey A."/>
            <person name="Bobes R.J."/>
            <person name="Fragoso G."/>
            <person name="Sciutto E."/>
            <person name="Aslett M."/>
            <person name="Beasley H."/>
            <person name="Bennett H.M."/>
            <person name="Cai J."/>
            <person name="Camicia F."/>
            <person name="Clark R."/>
            <person name="Cucher M."/>
            <person name="De Silva N."/>
            <person name="Day T.A."/>
            <person name="Deplazes P."/>
            <person name="Estrada K."/>
            <person name="Fernandez C."/>
            <person name="Holland P.W."/>
            <person name="Hou J."/>
            <person name="Hu S."/>
            <person name="Huckvale T."/>
            <person name="Hung S.S."/>
            <person name="Kamenetzky L."/>
            <person name="Keane J.A."/>
            <person name="Kiss F."/>
            <person name="Koziol U."/>
            <person name="Lambert O."/>
            <person name="Liu K."/>
            <person name="Luo X."/>
            <person name="Luo Y."/>
            <person name="Macchiaroli N."/>
            <person name="Nichol S."/>
            <person name="Paps J."/>
            <person name="Parkinson J."/>
            <person name="Pouchkina-Stantcheva N."/>
            <person name="Riddiford N."/>
            <person name="Rosenzvit M."/>
            <person name="Salinas G."/>
            <person name="Wasmuth J.D."/>
            <person name="Zamanian M."/>
            <person name="Zheng Y."/>
            <person name="Cai X."/>
            <person name="Soberon X."/>
            <person name="Olson P.D."/>
            <person name="Laclette J.P."/>
            <person name="Brehm K."/>
            <person name="Berriman M."/>
            <person name="Garciarrubio A."/>
            <person name="Bobes R.J."/>
            <person name="Fragoso G."/>
            <person name="Sanchez-Flores A."/>
            <person name="Estrada K."/>
            <person name="Cevallos M.A."/>
            <person name="Morett E."/>
            <person name="Gonzalez V."/>
            <person name="Portillo T."/>
            <person name="Ochoa-Leyva A."/>
            <person name="Jose M.V."/>
            <person name="Sciutto E."/>
            <person name="Landa A."/>
            <person name="Jimenez L."/>
            <person name="Valdes V."/>
            <person name="Carrero J.C."/>
            <person name="Larralde C."/>
            <person name="Morales-Montor J."/>
            <person name="Limon-Lason J."/>
            <person name="Soberon X."/>
            <person name="Laclette J.P."/>
        </authorList>
    </citation>
    <scope>NUCLEOTIDE SEQUENCE [LARGE SCALE GENOMIC DNA]</scope>
</reference>
<dbReference type="GO" id="GO:0015218">
    <property type="term" value="F:pyrimidine nucleotide transmembrane transporter activity"/>
    <property type="evidence" value="ECO:0007669"/>
    <property type="project" value="InterPro"/>
</dbReference>
<gene>
    <name evidence="12" type="ORF">EgrG_000479500</name>
</gene>
<evidence type="ECO:0000256" key="5">
    <source>
        <dbReference type="ARBA" id="ARBA00022737"/>
    </source>
</evidence>
<comment type="subcellular location">
    <subcellularLocation>
        <location evidence="1">Mitochondrion inner membrane</location>
        <topology evidence="1">Multi-pass membrane protein</topology>
    </subcellularLocation>
</comment>
<proteinExistence type="inferred from homology"/>
<dbReference type="SUPFAM" id="SSF103506">
    <property type="entry name" value="Mitochondrial carrier"/>
    <property type="match status" value="1"/>
</dbReference>
<feature type="repeat" description="Solcar" evidence="10">
    <location>
        <begin position="341"/>
        <end position="425"/>
    </location>
</feature>
<dbReference type="PROSITE" id="PS50920">
    <property type="entry name" value="SOLCAR"/>
    <property type="match status" value="3"/>
</dbReference>
<evidence type="ECO:0000256" key="7">
    <source>
        <dbReference type="ARBA" id="ARBA00022989"/>
    </source>
</evidence>
<keyword evidence="9 10" id="KW-0472">Membrane</keyword>
<dbReference type="PANTHER" id="PTHR45829:SF4">
    <property type="entry name" value="MITOCHONDRIAL CARRIER PROTEIN RIM2"/>
    <property type="match status" value="1"/>
</dbReference>
<reference evidence="12" key="2">
    <citation type="submission" date="2014-06" db="EMBL/GenBank/DDBJ databases">
        <authorList>
            <person name="Aslett M."/>
        </authorList>
    </citation>
    <scope>NUCLEOTIDE SEQUENCE</scope>
</reference>
<dbReference type="GO" id="GO:0005743">
    <property type="term" value="C:mitochondrial inner membrane"/>
    <property type="evidence" value="ECO:0007669"/>
    <property type="project" value="UniProtKB-SubCell"/>
</dbReference>
<dbReference type="InterPro" id="IPR023395">
    <property type="entry name" value="MCP_dom_sf"/>
</dbReference>
<evidence type="ECO:0000256" key="2">
    <source>
        <dbReference type="ARBA" id="ARBA00006375"/>
    </source>
</evidence>
<dbReference type="Gene3D" id="1.50.40.10">
    <property type="entry name" value="Mitochondrial carrier domain"/>
    <property type="match status" value="2"/>
</dbReference>
<dbReference type="Proteomes" id="UP000492820">
    <property type="component" value="Unassembled WGS sequence"/>
</dbReference>
<keyword evidence="5" id="KW-0677">Repeat</keyword>
<accession>A0A068WI88</accession>
<dbReference type="Pfam" id="PF00153">
    <property type="entry name" value="Mito_carr"/>
    <property type="match status" value="4"/>
</dbReference>
<reference evidence="14" key="3">
    <citation type="submission" date="2020-10" db="UniProtKB">
        <authorList>
            <consortium name="WormBaseParasite"/>
        </authorList>
    </citation>
    <scope>IDENTIFICATION</scope>
</reference>
<organism evidence="12">
    <name type="scientific">Echinococcus granulosus</name>
    <name type="common">Hydatid tapeworm</name>
    <dbReference type="NCBI Taxonomy" id="6210"/>
    <lineage>
        <taxon>Eukaryota</taxon>
        <taxon>Metazoa</taxon>
        <taxon>Spiralia</taxon>
        <taxon>Lophotrochozoa</taxon>
        <taxon>Platyhelminthes</taxon>
        <taxon>Cestoda</taxon>
        <taxon>Eucestoda</taxon>
        <taxon>Cyclophyllidea</taxon>
        <taxon>Taeniidae</taxon>
        <taxon>Echinococcus</taxon>
        <taxon>Echinococcus granulosus group</taxon>
    </lineage>
</organism>
<keyword evidence="4 10" id="KW-0812">Transmembrane</keyword>
<feature type="repeat" description="Solcar" evidence="10">
    <location>
        <begin position="212"/>
        <end position="294"/>
    </location>
</feature>
<evidence type="ECO:0000256" key="8">
    <source>
        <dbReference type="ARBA" id="ARBA00023128"/>
    </source>
</evidence>
<dbReference type="WBParaSite" id="EgrG_000479500">
    <property type="protein sequence ID" value="EgrG_000479500"/>
    <property type="gene ID" value="EgrG_000479500"/>
</dbReference>
<feature type="repeat" description="Solcar" evidence="10">
    <location>
        <begin position="46"/>
        <end position="200"/>
    </location>
</feature>
<name>A0A068WI88_ECHGR</name>
<dbReference type="EMBL" id="LK028579">
    <property type="protein sequence ID" value="CDS19485.1"/>
    <property type="molecule type" value="Genomic_DNA"/>
</dbReference>
<dbReference type="InterPro" id="IPR049562">
    <property type="entry name" value="SLC25A33/36-like"/>
</dbReference>
<protein>
    <submittedName>
        <fullName evidence="12 14">Mitochondrial carrier protein</fullName>
    </submittedName>
</protein>
<evidence type="ECO:0000256" key="1">
    <source>
        <dbReference type="ARBA" id="ARBA00004448"/>
    </source>
</evidence>
<dbReference type="InterPro" id="IPR018108">
    <property type="entry name" value="MCP_transmembrane"/>
</dbReference>
<dbReference type="PANTHER" id="PTHR45829">
    <property type="entry name" value="MITOCHONDRIAL CARRIER PROTEIN RIM2"/>
    <property type="match status" value="1"/>
</dbReference>
<evidence type="ECO:0000313" key="14">
    <source>
        <dbReference type="WBParaSite" id="EgrG_000479500"/>
    </source>
</evidence>
<comment type="similarity">
    <text evidence="2 11">Belongs to the mitochondrial carrier (TC 2.A.29) family.</text>
</comment>
<dbReference type="GO" id="GO:1990519">
    <property type="term" value="P:pyrimidine nucleotide import into mitochondrion"/>
    <property type="evidence" value="ECO:0007669"/>
    <property type="project" value="TreeGrafter"/>
</dbReference>
<evidence type="ECO:0000256" key="9">
    <source>
        <dbReference type="ARBA" id="ARBA00023136"/>
    </source>
</evidence>
<evidence type="ECO:0000256" key="4">
    <source>
        <dbReference type="ARBA" id="ARBA00022692"/>
    </source>
</evidence>